<dbReference type="Proteomes" id="UP000254925">
    <property type="component" value="Unassembled WGS sequence"/>
</dbReference>
<dbReference type="RefSeq" id="WP_114772003.1">
    <property type="nucleotide sequence ID" value="NZ_QQBB01000009.1"/>
</dbReference>
<accession>A0A370HG77</accession>
<sequence length="107" mass="11755">MEQPYSVLADWLSKFHTWPEFIQALWLVAVPVTVLGVTWIVMRGLRDIAAVWRGRGEATLYGVPSEWRAPAQIDRGGRLRVADSGTALPPLPAPSAPSPSFRDASKS</sequence>
<dbReference type="AlphaFoldDB" id="A0A370HG77"/>
<organism evidence="3 4">
    <name type="scientific">Microvirga subterranea</name>
    <dbReference type="NCBI Taxonomy" id="186651"/>
    <lineage>
        <taxon>Bacteria</taxon>
        <taxon>Pseudomonadati</taxon>
        <taxon>Pseudomonadota</taxon>
        <taxon>Alphaproteobacteria</taxon>
        <taxon>Hyphomicrobiales</taxon>
        <taxon>Methylobacteriaceae</taxon>
        <taxon>Microvirga</taxon>
    </lineage>
</organism>
<keyword evidence="2" id="KW-0812">Transmembrane</keyword>
<evidence type="ECO:0000256" key="1">
    <source>
        <dbReference type="SAM" id="MobiDB-lite"/>
    </source>
</evidence>
<dbReference type="EMBL" id="QQBB01000009">
    <property type="protein sequence ID" value="RDI56417.1"/>
    <property type="molecule type" value="Genomic_DNA"/>
</dbReference>
<name>A0A370HG77_9HYPH</name>
<evidence type="ECO:0000256" key="2">
    <source>
        <dbReference type="SAM" id="Phobius"/>
    </source>
</evidence>
<evidence type="ECO:0000313" key="4">
    <source>
        <dbReference type="Proteomes" id="UP000254925"/>
    </source>
</evidence>
<proteinExistence type="predicted"/>
<feature type="region of interest" description="Disordered" evidence="1">
    <location>
        <begin position="87"/>
        <end position="107"/>
    </location>
</feature>
<evidence type="ECO:0000313" key="3">
    <source>
        <dbReference type="EMBL" id="RDI56417.1"/>
    </source>
</evidence>
<keyword evidence="4" id="KW-1185">Reference proteome</keyword>
<reference evidence="3 4" key="1">
    <citation type="submission" date="2018-07" db="EMBL/GenBank/DDBJ databases">
        <title>Genomic Encyclopedia of Type Strains, Phase IV (KMG-IV): sequencing the most valuable type-strain genomes for metagenomic binning, comparative biology and taxonomic classification.</title>
        <authorList>
            <person name="Goeker M."/>
        </authorList>
    </citation>
    <scope>NUCLEOTIDE SEQUENCE [LARGE SCALE GENOMIC DNA]</scope>
    <source>
        <strain evidence="3 4">DSM 14364</strain>
    </source>
</reference>
<feature type="transmembrane region" description="Helical" evidence="2">
    <location>
        <begin position="21"/>
        <end position="42"/>
    </location>
</feature>
<keyword evidence="2" id="KW-0472">Membrane</keyword>
<comment type="caution">
    <text evidence="3">The sequence shown here is derived from an EMBL/GenBank/DDBJ whole genome shotgun (WGS) entry which is preliminary data.</text>
</comment>
<protein>
    <submittedName>
        <fullName evidence="3">Uncharacterized protein</fullName>
    </submittedName>
</protein>
<dbReference type="OrthoDB" id="8021345at2"/>
<gene>
    <name evidence="3" type="ORF">DES45_109101</name>
</gene>
<keyword evidence="2" id="KW-1133">Transmembrane helix</keyword>